<name>A0ABT0MCG1_9BACL</name>
<dbReference type="PANTHER" id="PTHR11078">
    <property type="entry name" value="N UTILIZATION SUBSTANCE PROTEIN B-RELATED"/>
    <property type="match status" value="1"/>
</dbReference>
<feature type="domain" description="NusB/RsmB/TIM44" evidence="7">
    <location>
        <begin position="5"/>
        <end position="126"/>
    </location>
</feature>
<evidence type="ECO:0000256" key="5">
    <source>
        <dbReference type="ARBA" id="ARBA00023163"/>
    </source>
</evidence>
<dbReference type="PANTHER" id="PTHR11078:SF3">
    <property type="entry name" value="ANTITERMINATION NUSB DOMAIN-CONTAINING PROTEIN"/>
    <property type="match status" value="1"/>
</dbReference>
<evidence type="ECO:0000313" key="8">
    <source>
        <dbReference type="EMBL" id="MCL1632570.1"/>
    </source>
</evidence>
<keyword evidence="5 6" id="KW-0804">Transcription</keyword>
<gene>
    <name evidence="6 8" type="primary">nusB</name>
    <name evidence="8" type="ORF">M3N64_11640</name>
</gene>
<dbReference type="InterPro" id="IPR035926">
    <property type="entry name" value="NusB-like_sf"/>
</dbReference>
<dbReference type="SUPFAM" id="SSF48013">
    <property type="entry name" value="NusB-like"/>
    <property type="match status" value="1"/>
</dbReference>
<proteinExistence type="inferred from homology"/>
<keyword evidence="4 6" id="KW-0805">Transcription regulation</keyword>
<evidence type="ECO:0000256" key="3">
    <source>
        <dbReference type="ARBA" id="ARBA00022884"/>
    </source>
</evidence>
<evidence type="ECO:0000256" key="2">
    <source>
        <dbReference type="ARBA" id="ARBA00022814"/>
    </source>
</evidence>
<reference evidence="8 9" key="1">
    <citation type="submission" date="2022-05" db="EMBL/GenBank/DDBJ databases">
        <title>Sporolactobacillus sp nov CPB3-1, isolated from tree bark (Mangifera indica L.).</title>
        <authorList>
            <person name="Phuengjayaem S."/>
            <person name="Tanasupawat S."/>
        </authorList>
    </citation>
    <scope>NUCLEOTIDE SEQUENCE [LARGE SCALE GENOMIC DNA]</scope>
    <source>
        <strain evidence="8 9">CPB3-1</strain>
    </source>
</reference>
<evidence type="ECO:0000256" key="6">
    <source>
        <dbReference type="HAMAP-Rule" id="MF_00073"/>
    </source>
</evidence>
<dbReference type="NCBIfam" id="TIGR01951">
    <property type="entry name" value="nusB"/>
    <property type="match status" value="1"/>
</dbReference>
<keyword evidence="3 6" id="KW-0694">RNA-binding</keyword>
<dbReference type="HAMAP" id="MF_00073">
    <property type="entry name" value="NusB"/>
    <property type="match status" value="1"/>
</dbReference>
<dbReference type="Proteomes" id="UP001203004">
    <property type="component" value="Unassembled WGS sequence"/>
</dbReference>
<dbReference type="InterPro" id="IPR011605">
    <property type="entry name" value="NusB_fam"/>
</dbReference>
<sequence>MNRRDARKMALQALFQMSLSGTDRTTALEALNEGGQPIDPFVNQLLDQVLAHDKEIDRLISRHLQNWSLTRVGNIDKAILRLAVGEMLFMDDVPVTVTVNEAVELCKVFSDEQTRIFVNGVLSGISKEMETKKR</sequence>
<comment type="caution">
    <text evidence="8">The sequence shown here is derived from an EMBL/GenBank/DDBJ whole genome shotgun (WGS) entry which is preliminary data.</text>
</comment>
<comment type="similarity">
    <text evidence="1 6">Belongs to the NusB family.</text>
</comment>
<organism evidence="8 9">
    <name type="scientific">Sporolactobacillus mangiferae</name>
    <dbReference type="NCBI Taxonomy" id="2940498"/>
    <lineage>
        <taxon>Bacteria</taxon>
        <taxon>Bacillati</taxon>
        <taxon>Bacillota</taxon>
        <taxon>Bacilli</taxon>
        <taxon>Bacillales</taxon>
        <taxon>Sporolactobacillaceae</taxon>
        <taxon>Sporolactobacillus</taxon>
    </lineage>
</organism>
<evidence type="ECO:0000256" key="4">
    <source>
        <dbReference type="ARBA" id="ARBA00023015"/>
    </source>
</evidence>
<keyword evidence="2 6" id="KW-0889">Transcription antitermination</keyword>
<evidence type="ECO:0000256" key="1">
    <source>
        <dbReference type="ARBA" id="ARBA00005952"/>
    </source>
</evidence>
<evidence type="ECO:0000259" key="7">
    <source>
        <dbReference type="Pfam" id="PF01029"/>
    </source>
</evidence>
<keyword evidence="9" id="KW-1185">Reference proteome</keyword>
<dbReference type="RefSeq" id="WP_249102388.1">
    <property type="nucleotide sequence ID" value="NZ_JAMAST010000017.1"/>
</dbReference>
<dbReference type="Pfam" id="PF01029">
    <property type="entry name" value="NusB"/>
    <property type="match status" value="1"/>
</dbReference>
<comment type="function">
    <text evidence="6">Involved in transcription antitermination. Required for transcription of ribosomal RNA (rRNA) genes. Binds specifically to the boxA antiterminator sequence of the ribosomal RNA (rrn) operons.</text>
</comment>
<evidence type="ECO:0000313" key="9">
    <source>
        <dbReference type="Proteomes" id="UP001203004"/>
    </source>
</evidence>
<dbReference type="EMBL" id="JAMAST010000017">
    <property type="protein sequence ID" value="MCL1632570.1"/>
    <property type="molecule type" value="Genomic_DNA"/>
</dbReference>
<accession>A0ABT0MCG1</accession>
<protein>
    <recommendedName>
        <fullName evidence="6">Transcription antitermination protein NusB</fullName>
    </recommendedName>
    <alternativeName>
        <fullName evidence="6">Antitermination factor NusB</fullName>
    </alternativeName>
</protein>
<dbReference type="InterPro" id="IPR006027">
    <property type="entry name" value="NusB_RsmB_TIM44"/>
</dbReference>
<dbReference type="Gene3D" id="1.10.940.10">
    <property type="entry name" value="NusB-like"/>
    <property type="match status" value="1"/>
</dbReference>